<keyword evidence="5" id="KW-0812">Transmembrane</keyword>
<comment type="caution">
    <text evidence="9">The sequence shown here is derived from an EMBL/GenBank/DDBJ whole genome shotgun (WGS) entry which is preliminary data.</text>
</comment>
<comment type="similarity">
    <text evidence="2">Belongs to the methyl-accepting chemotaxis (MCP) protein family.</text>
</comment>
<dbReference type="SUPFAM" id="SSF58104">
    <property type="entry name" value="Methyl-accepting chemotaxis protein (MCP) signaling domain"/>
    <property type="match status" value="1"/>
</dbReference>
<dbReference type="RefSeq" id="WP_135996231.1">
    <property type="nucleotide sequence ID" value="NZ_CP071057.1"/>
</dbReference>
<accession>A0A4S2GYX4</accession>
<dbReference type="SMART" id="SM01358">
    <property type="entry name" value="HBM"/>
    <property type="match status" value="1"/>
</dbReference>
<dbReference type="GO" id="GO:0016020">
    <property type="term" value="C:membrane"/>
    <property type="evidence" value="ECO:0007669"/>
    <property type="project" value="InterPro"/>
</dbReference>
<evidence type="ECO:0000259" key="8">
    <source>
        <dbReference type="PROSITE" id="PS51753"/>
    </source>
</evidence>
<evidence type="ECO:0000256" key="2">
    <source>
        <dbReference type="ARBA" id="ARBA00029447"/>
    </source>
</evidence>
<keyword evidence="10" id="KW-1185">Reference proteome</keyword>
<keyword evidence="4" id="KW-0175">Coiled coil</keyword>
<dbReference type="OrthoDB" id="369026at2"/>
<feature type="coiled-coil region" evidence="4">
    <location>
        <begin position="360"/>
        <end position="412"/>
    </location>
</feature>
<feature type="domain" description="Methyl-accepting transducer" evidence="6">
    <location>
        <begin position="398"/>
        <end position="634"/>
    </location>
</feature>
<proteinExistence type="inferred from homology"/>
<evidence type="ECO:0000259" key="7">
    <source>
        <dbReference type="PROSITE" id="PS50885"/>
    </source>
</evidence>
<dbReference type="GO" id="GO:0004888">
    <property type="term" value="F:transmembrane signaling receptor activity"/>
    <property type="evidence" value="ECO:0007669"/>
    <property type="project" value="InterPro"/>
</dbReference>
<feature type="domain" description="HBM" evidence="8">
    <location>
        <begin position="31"/>
        <end position="270"/>
    </location>
</feature>
<keyword evidence="1 3" id="KW-0807">Transducer</keyword>
<dbReference type="Proteomes" id="UP000308054">
    <property type="component" value="Unassembled WGS sequence"/>
</dbReference>
<evidence type="ECO:0000256" key="1">
    <source>
        <dbReference type="ARBA" id="ARBA00023224"/>
    </source>
</evidence>
<dbReference type="GO" id="GO:0007165">
    <property type="term" value="P:signal transduction"/>
    <property type="evidence" value="ECO:0007669"/>
    <property type="project" value="UniProtKB-KW"/>
</dbReference>
<dbReference type="Pfam" id="PF00015">
    <property type="entry name" value="MCPsignal"/>
    <property type="match status" value="1"/>
</dbReference>
<evidence type="ECO:0000256" key="5">
    <source>
        <dbReference type="SAM" id="Phobius"/>
    </source>
</evidence>
<dbReference type="PROSITE" id="PS50111">
    <property type="entry name" value="CHEMOTAXIS_TRANSDUC_2"/>
    <property type="match status" value="1"/>
</dbReference>
<dbReference type="InterPro" id="IPR003660">
    <property type="entry name" value="HAMP_dom"/>
</dbReference>
<gene>
    <name evidence="9" type="ORF">E5163_11230</name>
</gene>
<dbReference type="PROSITE" id="PS50885">
    <property type="entry name" value="HAMP"/>
    <property type="match status" value="1"/>
</dbReference>
<dbReference type="EMBL" id="SRXW01000003">
    <property type="protein sequence ID" value="TGY88385.1"/>
    <property type="molecule type" value="Genomic_DNA"/>
</dbReference>
<keyword evidence="5" id="KW-0472">Membrane</keyword>
<sequence>MKLTLRHQLLAAFCVLAGLSILIGLAGFAGTRNLAGVFGEYRATSSQSLVVNEAKLDLTLARMAALKWRTVDSEESAAEVEAALDRLGGELAHAGLEEAGGQAEDYRAAFLAAVGAQRAGDGAADTMAAAGRAARQALSDVVGSAYRDGDTAAAFYGASAQEHLLLARLYAERFLVANDPGTAERARAEIDAAAQALATLRPLLQDATRLQLTDQTRASLEQFAGAFEGAFDAIVERNGHFARMDDIGPEISAAADQVRSDIVARQNELGPRADRQVATTQLIVLVAVLIGAAIAIVMGWVFSTRISGAIRRSVGEMTALAEGDSDLEVSGLERGDEIGDMARALAVFRDNAREMERVRTEQAQAKAREEERRREDMVRMADRFENEVGSVIKALAAASEQLQQNARELAQSVEASDMRSSSVAAASTQASSAVEAVASAAEELTASIQEVATQVSASANAARASTQQAQASTRELDRLNEAVAGVDEIIRSISDVAEQTNLLALNATIEAARAGDAGKGFAVVASEVKTLANQTQKLTSEIDERLKRIGASASDAIAATRKIIEQITEIDSTSAALAAAVEEQTSATGEISGAAQQAAMGARTVSADIDEVKTSVSRSANVAETVGEAAERLKAHSDTLQAGVREFLATVRAA</sequence>
<feature type="transmembrane region" description="Helical" evidence="5">
    <location>
        <begin position="282"/>
        <end position="302"/>
    </location>
</feature>
<dbReference type="Gene3D" id="1.20.1440.210">
    <property type="match status" value="1"/>
</dbReference>
<protein>
    <submittedName>
        <fullName evidence="9">Methyl-accepting chemotaxis protein</fullName>
    </submittedName>
</protein>
<feature type="domain" description="HAMP" evidence="7">
    <location>
        <begin position="304"/>
        <end position="357"/>
    </location>
</feature>
<dbReference type="AlphaFoldDB" id="A0A4S2GYX4"/>
<dbReference type="PRINTS" id="PR00260">
    <property type="entry name" value="CHEMTRNSDUCR"/>
</dbReference>
<keyword evidence="5" id="KW-1133">Transmembrane helix</keyword>
<reference evidence="9 10" key="1">
    <citation type="journal article" date="2017" name="Int. J. Syst. Evol. Microbiol.">
        <title>Marinicauda algicola sp. nov., isolated from a marine red alga Rhodosorus marinus.</title>
        <authorList>
            <person name="Jeong S.E."/>
            <person name="Jeon S.H."/>
            <person name="Chun B.H."/>
            <person name="Kim D.W."/>
            <person name="Jeon C.O."/>
        </authorList>
    </citation>
    <scope>NUCLEOTIDE SEQUENCE [LARGE SCALE GENOMIC DNA]</scope>
    <source>
        <strain evidence="9 10">JCM 31718</strain>
    </source>
</reference>
<dbReference type="SMART" id="SM00304">
    <property type="entry name" value="HAMP"/>
    <property type="match status" value="1"/>
</dbReference>
<dbReference type="InterPro" id="IPR004090">
    <property type="entry name" value="Chemotax_Me-accpt_rcpt"/>
</dbReference>
<dbReference type="PANTHER" id="PTHR32089">
    <property type="entry name" value="METHYL-ACCEPTING CHEMOTAXIS PROTEIN MCPB"/>
    <property type="match status" value="1"/>
</dbReference>
<evidence type="ECO:0000256" key="4">
    <source>
        <dbReference type="SAM" id="Coils"/>
    </source>
</evidence>
<dbReference type="Gene3D" id="6.10.340.10">
    <property type="match status" value="1"/>
</dbReference>
<dbReference type="PANTHER" id="PTHR32089:SF112">
    <property type="entry name" value="LYSOZYME-LIKE PROTEIN-RELATED"/>
    <property type="match status" value="1"/>
</dbReference>
<dbReference type="PROSITE" id="PS51753">
    <property type="entry name" value="HBM"/>
    <property type="match status" value="1"/>
</dbReference>
<evidence type="ECO:0000259" key="6">
    <source>
        <dbReference type="PROSITE" id="PS50111"/>
    </source>
</evidence>
<evidence type="ECO:0000313" key="9">
    <source>
        <dbReference type="EMBL" id="TGY88385.1"/>
    </source>
</evidence>
<dbReference type="GO" id="GO:0006935">
    <property type="term" value="P:chemotaxis"/>
    <property type="evidence" value="ECO:0007669"/>
    <property type="project" value="InterPro"/>
</dbReference>
<dbReference type="SMART" id="SM00283">
    <property type="entry name" value="MA"/>
    <property type="match status" value="1"/>
</dbReference>
<evidence type="ECO:0000256" key="3">
    <source>
        <dbReference type="PROSITE-ProRule" id="PRU00284"/>
    </source>
</evidence>
<evidence type="ECO:0000313" key="10">
    <source>
        <dbReference type="Proteomes" id="UP000308054"/>
    </source>
</evidence>
<dbReference type="Gene3D" id="1.10.287.950">
    <property type="entry name" value="Methyl-accepting chemotaxis protein"/>
    <property type="match status" value="1"/>
</dbReference>
<organism evidence="9 10">
    <name type="scientific">Marinicauda algicola</name>
    <dbReference type="NCBI Taxonomy" id="2029849"/>
    <lineage>
        <taxon>Bacteria</taxon>
        <taxon>Pseudomonadati</taxon>
        <taxon>Pseudomonadota</taxon>
        <taxon>Alphaproteobacteria</taxon>
        <taxon>Maricaulales</taxon>
        <taxon>Maricaulaceae</taxon>
        <taxon>Marinicauda</taxon>
    </lineage>
</organism>
<name>A0A4S2GYX4_9PROT</name>
<dbReference type="InterPro" id="IPR032255">
    <property type="entry name" value="HBM"/>
</dbReference>
<dbReference type="InterPro" id="IPR004089">
    <property type="entry name" value="MCPsignal_dom"/>
</dbReference>